<accession>M0N3Z4</accession>
<protein>
    <submittedName>
        <fullName evidence="1">Uncharacterized protein</fullName>
    </submittedName>
</protein>
<reference evidence="1 2" key="1">
    <citation type="journal article" date="2014" name="PLoS Genet.">
        <title>Phylogenetically driven sequencing of extremely halophilic archaea reveals strategies for static and dynamic osmo-response.</title>
        <authorList>
            <person name="Becker E.A."/>
            <person name="Seitzer P.M."/>
            <person name="Tritt A."/>
            <person name="Larsen D."/>
            <person name="Krusor M."/>
            <person name="Yao A.I."/>
            <person name="Wu D."/>
            <person name="Madern D."/>
            <person name="Eisen J.A."/>
            <person name="Darling A.E."/>
            <person name="Facciotti M.T."/>
        </authorList>
    </citation>
    <scope>NUCLEOTIDE SEQUENCE [LARGE SCALE GENOMIC DNA]</scope>
    <source>
        <strain evidence="1 2">DSM 8989</strain>
    </source>
</reference>
<keyword evidence="2" id="KW-1185">Reference proteome</keyword>
<organism evidence="1 2">
    <name type="scientific">Halococcus salifodinae DSM 8989</name>
    <dbReference type="NCBI Taxonomy" id="1227456"/>
    <lineage>
        <taxon>Archaea</taxon>
        <taxon>Methanobacteriati</taxon>
        <taxon>Methanobacteriota</taxon>
        <taxon>Stenosarchaea group</taxon>
        <taxon>Halobacteria</taxon>
        <taxon>Halobacteriales</taxon>
        <taxon>Halococcaceae</taxon>
        <taxon>Halococcus</taxon>
    </lineage>
</organism>
<dbReference type="PATRIC" id="fig|1227456.3.peg.2180"/>
<dbReference type="AlphaFoldDB" id="M0N3Z4"/>
<name>M0N3Z4_9EURY</name>
<dbReference type="STRING" id="1227456.C450_10773"/>
<dbReference type="RefSeq" id="WP_005043284.1">
    <property type="nucleotide sequence ID" value="NZ_AOME01000054.1"/>
</dbReference>
<dbReference type="EMBL" id="AOME01000054">
    <property type="protein sequence ID" value="EMA52576.1"/>
    <property type="molecule type" value="Genomic_DNA"/>
</dbReference>
<dbReference type="Proteomes" id="UP000011625">
    <property type="component" value="Unassembled WGS sequence"/>
</dbReference>
<comment type="caution">
    <text evidence="1">The sequence shown here is derived from an EMBL/GenBank/DDBJ whole genome shotgun (WGS) entry which is preliminary data.</text>
</comment>
<sequence>MDERVETRVYGSVVRPTDWLEGETRSNEPIDDRDVDGMGLTSVTMANVSWGGLLSSERSGFRVVRCRLPQSQRL</sequence>
<gene>
    <name evidence="1" type="ORF">C450_10773</name>
</gene>
<evidence type="ECO:0000313" key="1">
    <source>
        <dbReference type="EMBL" id="EMA52576.1"/>
    </source>
</evidence>
<evidence type="ECO:0000313" key="2">
    <source>
        <dbReference type="Proteomes" id="UP000011625"/>
    </source>
</evidence>
<proteinExistence type="predicted"/>